<dbReference type="AlphaFoldDB" id="A0A0P0RD52"/>
<gene>
    <name evidence="2" type="ORF">K788_0002795</name>
</gene>
<evidence type="ECO:0000313" key="2">
    <source>
        <dbReference type="EMBL" id="ALL66275.1"/>
    </source>
</evidence>
<dbReference type="RefSeq" id="WP_035989330.1">
    <property type="nucleotide sequence ID" value="NZ_CP012747.1"/>
</dbReference>
<protein>
    <submittedName>
        <fullName evidence="2">Putative exported protein</fullName>
    </submittedName>
</protein>
<dbReference type="EMBL" id="CP012747">
    <property type="protein sequence ID" value="ALL66275.1"/>
    <property type="molecule type" value="Genomic_DNA"/>
</dbReference>
<keyword evidence="1" id="KW-0732">Signal</keyword>
<sequence length="193" mass="20620">MKITAIASVLLAAMLTATSVQAADSLARDADKLVEAVPPVHLKARIIAIDAGARAVTLKGEDGIEVTMLVGGKMPGFDKLRVGDKVDVLYRNALLVQAEKVDPAGKGIRERVDAQVTVRGPDGRDSLHQVETLSTVQKIDQAKRLLTLRGVYETQVIKVTPDFDLKDLHVGDTIHAVFVSATAIEVTPQATAH</sequence>
<accession>A0A0P0RD52</accession>
<evidence type="ECO:0000256" key="1">
    <source>
        <dbReference type="SAM" id="SignalP"/>
    </source>
</evidence>
<feature type="signal peptide" evidence="1">
    <location>
        <begin position="1"/>
        <end position="22"/>
    </location>
</feature>
<organism evidence="2 3">
    <name type="scientific">Paraburkholderia caribensis MBA4</name>
    <dbReference type="NCBI Taxonomy" id="1323664"/>
    <lineage>
        <taxon>Bacteria</taxon>
        <taxon>Pseudomonadati</taxon>
        <taxon>Pseudomonadota</taxon>
        <taxon>Betaproteobacteria</taxon>
        <taxon>Burkholderiales</taxon>
        <taxon>Burkholderiaceae</taxon>
        <taxon>Paraburkholderia</taxon>
    </lineage>
</organism>
<proteinExistence type="predicted"/>
<reference evidence="2 3" key="1">
    <citation type="journal article" date="2014" name="Genome Announc.">
        <title>Draft Genome Sequence of the Haloacid-Degrading Burkholderia caribensis Strain MBA4.</title>
        <authorList>
            <person name="Pan Y."/>
            <person name="Kong K.F."/>
            <person name="Tsang J.S."/>
        </authorList>
    </citation>
    <scope>NUCLEOTIDE SEQUENCE [LARGE SCALE GENOMIC DNA]</scope>
    <source>
        <strain evidence="2 3">MBA4</strain>
    </source>
</reference>
<dbReference type="KEGG" id="bcai:K788_0002795"/>
<dbReference type="Proteomes" id="UP000019146">
    <property type="component" value="Chromosome 2"/>
</dbReference>
<evidence type="ECO:0000313" key="3">
    <source>
        <dbReference type="Proteomes" id="UP000019146"/>
    </source>
</evidence>
<dbReference type="GeneID" id="69970259"/>
<feature type="chain" id="PRO_5006054167" evidence="1">
    <location>
        <begin position="23"/>
        <end position="193"/>
    </location>
</feature>
<name>A0A0P0RD52_9BURK</name>